<keyword evidence="1" id="KW-0813">Transport</keyword>
<evidence type="ECO:0000256" key="1">
    <source>
        <dbReference type="PROSITE-ProRule" id="PRU01360"/>
    </source>
</evidence>
<name>A0ABW3N8C1_9FLAO</name>
<dbReference type="Pfam" id="PF13715">
    <property type="entry name" value="CarbopepD_reg_2"/>
    <property type="match status" value="1"/>
</dbReference>
<accession>A0ABW3N8C1</accession>
<gene>
    <name evidence="5" type="ORF">ACFQ1Q_10810</name>
</gene>
<protein>
    <submittedName>
        <fullName evidence="5">Carboxypeptidase-like regulatory domain-containing protein</fullName>
    </submittedName>
</protein>
<comment type="caution">
    <text evidence="5">The sequence shown here is derived from an EMBL/GenBank/DDBJ whole genome shotgun (WGS) entry which is preliminary data.</text>
</comment>
<evidence type="ECO:0000256" key="2">
    <source>
        <dbReference type="SAM" id="MobiDB-lite"/>
    </source>
</evidence>
<dbReference type="InterPro" id="IPR012910">
    <property type="entry name" value="Plug_dom"/>
</dbReference>
<dbReference type="Pfam" id="PF09906">
    <property type="entry name" value="DUF2135"/>
    <property type="match status" value="1"/>
</dbReference>
<evidence type="ECO:0000259" key="4">
    <source>
        <dbReference type="PROSITE" id="PS51468"/>
    </source>
</evidence>
<dbReference type="PROSITE" id="PS52016">
    <property type="entry name" value="TONB_DEPENDENT_REC_3"/>
    <property type="match status" value="1"/>
</dbReference>
<feature type="signal peptide" evidence="3">
    <location>
        <begin position="1"/>
        <end position="19"/>
    </location>
</feature>
<organism evidence="5 6">
    <name type="scientific">Winogradskyella litorisediminis</name>
    <dbReference type="NCBI Taxonomy" id="1156618"/>
    <lineage>
        <taxon>Bacteria</taxon>
        <taxon>Pseudomonadati</taxon>
        <taxon>Bacteroidota</taxon>
        <taxon>Flavobacteriia</taxon>
        <taxon>Flavobacteriales</taxon>
        <taxon>Flavobacteriaceae</taxon>
        <taxon>Winogradskyella</taxon>
    </lineage>
</organism>
<dbReference type="NCBIfam" id="TIGR04057">
    <property type="entry name" value="SusC_RagA_signa"/>
    <property type="match status" value="1"/>
</dbReference>
<dbReference type="RefSeq" id="WP_386131146.1">
    <property type="nucleotide sequence ID" value="NZ_JBHTJL010000015.1"/>
</dbReference>
<keyword evidence="1" id="KW-1134">Transmembrane beta strand</keyword>
<dbReference type="InterPro" id="IPR023997">
    <property type="entry name" value="TonB-dep_OMP_SusC/RagA_CS"/>
</dbReference>
<evidence type="ECO:0000256" key="3">
    <source>
        <dbReference type="SAM" id="SignalP"/>
    </source>
</evidence>
<dbReference type="Gene3D" id="2.170.130.10">
    <property type="entry name" value="TonB-dependent receptor, plug domain"/>
    <property type="match status" value="1"/>
</dbReference>
<keyword evidence="1" id="KW-0472">Membrane</keyword>
<dbReference type="Pfam" id="PF08487">
    <property type="entry name" value="VIT"/>
    <property type="match status" value="1"/>
</dbReference>
<feature type="region of interest" description="Disordered" evidence="2">
    <location>
        <begin position="605"/>
        <end position="625"/>
    </location>
</feature>
<dbReference type="Pfam" id="PF07715">
    <property type="entry name" value="Plug"/>
    <property type="match status" value="1"/>
</dbReference>
<dbReference type="Gene3D" id="2.60.120.380">
    <property type="match status" value="1"/>
</dbReference>
<dbReference type="InterPro" id="IPR008969">
    <property type="entry name" value="CarboxyPept-like_regulatory"/>
</dbReference>
<dbReference type="InterPro" id="IPR013694">
    <property type="entry name" value="VIT"/>
</dbReference>
<dbReference type="SUPFAM" id="SSF49464">
    <property type="entry name" value="Carboxypeptidase regulatory domain-like"/>
    <property type="match status" value="1"/>
</dbReference>
<dbReference type="Proteomes" id="UP001597013">
    <property type="component" value="Unassembled WGS sequence"/>
</dbReference>
<evidence type="ECO:0000313" key="5">
    <source>
        <dbReference type="EMBL" id="MFD1063736.1"/>
    </source>
</evidence>
<feature type="chain" id="PRO_5047108538" evidence="3">
    <location>
        <begin position="20"/>
        <end position="1140"/>
    </location>
</feature>
<dbReference type="InterPro" id="IPR019220">
    <property type="entry name" value="DUF2135"/>
</dbReference>
<dbReference type="SUPFAM" id="SSF48452">
    <property type="entry name" value="TPR-like"/>
    <property type="match status" value="1"/>
</dbReference>
<dbReference type="EMBL" id="JBHTJL010000015">
    <property type="protein sequence ID" value="MFD1063736.1"/>
    <property type="molecule type" value="Genomic_DNA"/>
</dbReference>
<dbReference type="SUPFAM" id="SSF53300">
    <property type="entry name" value="vWA-like"/>
    <property type="match status" value="1"/>
</dbReference>
<feature type="domain" description="VIT" evidence="4">
    <location>
        <begin position="19"/>
        <end position="147"/>
    </location>
</feature>
<keyword evidence="1" id="KW-0812">Transmembrane</keyword>
<dbReference type="InterPro" id="IPR037066">
    <property type="entry name" value="Plug_dom_sf"/>
</dbReference>
<dbReference type="PROSITE" id="PS51468">
    <property type="entry name" value="VIT"/>
    <property type="match status" value="1"/>
</dbReference>
<dbReference type="InterPro" id="IPR011990">
    <property type="entry name" value="TPR-like_helical_dom_sf"/>
</dbReference>
<proteinExistence type="inferred from homology"/>
<dbReference type="InterPro" id="IPR039426">
    <property type="entry name" value="TonB-dep_rcpt-like"/>
</dbReference>
<reference evidence="6" key="1">
    <citation type="journal article" date="2019" name="Int. J. Syst. Evol. Microbiol.">
        <title>The Global Catalogue of Microorganisms (GCM) 10K type strain sequencing project: providing services to taxonomists for standard genome sequencing and annotation.</title>
        <authorList>
            <consortium name="The Broad Institute Genomics Platform"/>
            <consortium name="The Broad Institute Genome Sequencing Center for Infectious Disease"/>
            <person name="Wu L."/>
            <person name="Ma J."/>
        </authorList>
    </citation>
    <scope>NUCLEOTIDE SEQUENCE [LARGE SCALE GENOMIC DNA]</scope>
    <source>
        <strain evidence="6">CCUG 62215</strain>
    </source>
</reference>
<keyword evidence="1" id="KW-0998">Cell outer membrane</keyword>
<evidence type="ECO:0000313" key="6">
    <source>
        <dbReference type="Proteomes" id="UP001597013"/>
    </source>
</evidence>
<keyword evidence="3" id="KW-0732">Signal</keyword>
<sequence>MKRLLQIITILFVAFGLNAQNSPKVNIGKNKELKLSKLSVNAEISGQYAKVTYDMTFYNGLNRILEGELAFPLGQGQTVSHLSMDLNGYLRDAVIVEKELGRVAYENTIEQRIDPALLEQTKGNNYKVRVYPIPAKGYKRIVLSYEQSLQSENDNYLLELPFDFKTRLDNFELNVVQNSKTQMPIVDGYFENKLNFKKFKGKLIAKLKQDNASVKKSLKLSIPIETESSVLVKDDYFYFNQIITAQPRVKKKPESLTLLWDSSYSMLYKNKAKEIELLDAYLKKLNNVSIDLVVFSNTIIKKQSFVVKNGNWEALKNSLEAVVYDGGTWYSNLPIVNNEEVILVSDGMFNLGGLSTKNIKRLYAINSVKSANHQILEKEANTLGGSYVNLVRESTSNAINKLLNEPLQFLGVKDNNRVFEVYPKSGTIINGNFSIAGKHFNSGAVQLLFGYNGEVTDSAFIDIENGIQSDIAQRLWSKQKLKTLLNNQEENKDLIIMHCQEHHLISPYTSMIVLDRVEDYARYKIEPPKELLAQYNRLIRNNKQQEVAENKRINERKEDLKDEYEDIIAWYNKDFSVKPKVKSHSQKTTSMTTNSTEINSTSISANRNNFDASKPNISGTVTSQTDRLPLPGVNVYVKGTTRGTQTDFDGKYQINAETGETIVFSFVSMETLEMKLTNLNSINVSMKEDSASLDEVVITGYSTTTKAKSSVSSVRVSSETIQNRPNASFVQTLSGQVPGLNITKSSGQPGGSSLVQLRGVGSISGNIQPLFVVDGVPVSEDNFRNLSPDEIKSISVLKDAGATAIYGSRGANGVIVISTKEGAENNAEAISQLEKKIGEQTKLKSWQKNAPYLALLNEQTNIDTAYDLYLELRAEYHNMPSFFVDVAEYFETKNNKEYALRIVSNLIEIELDNHELIRALAYKLEAYKEFDLAVHVYKEVLNLRPEEPQSYRDLALAYEAAGDYKSAYDMFNAIVEGELLEKDQRNRFSGIEKIAYTEMSRLVHTKSELSKYRDEIAKLDSDIRVVIDWNHNNTDLDLHIKNPNGDELYYGKKTSKFGGIISDDFTDGYGPETFKLKKATKGKYEISVVYFSDDVQKIIGPTSLKVTVFRNYGKPNETKEVKVYRLTDKEGNIEAKTLII</sequence>
<comment type="subcellular location">
    <subcellularLocation>
        <location evidence="1">Cell outer membrane</location>
        <topology evidence="1">Multi-pass membrane protein</topology>
    </subcellularLocation>
</comment>
<dbReference type="InterPro" id="IPR036465">
    <property type="entry name" value="vWFA_dom_sf"/>
</dbReference>
<dbReference type="Gene3D" id="1.25.40.10">
    <property type="entry name" value="Tetratricopeptide repeat domain"/>
    <property type="match status" value="1"/>
</dbReference>
<keyword evidence="6" id="KW-1185">Reference proteome</keyword>
<dbReference type="SUPFAM" id="SSF56935">
    <property type="entry name" value="Porins"/>
    <property type="match status" value="1"/>
</dbReference>
<dbReference type="Gene3D" id="2.60.40.1120">
    <property type="entry name" value="Carboxypeptidase-like, regulatory domain"/>
    <property type="match status" value="1"/>
</dbReference>
<comment type="similarity">
    <text evidence="1">Belongs to the TonB-dependent receptor family.</text>
</comment>